<proteinExistence type="predicted"/>
<protein>
    <submittedName>
        <fullName evidence="2">Uncharacterized protein</fullName>
    </submittedName>
</protein>
<dbReference type="EMBL" id="KI965485">
    <property type="protein sequence ID" value="EUD64977.1"/>
    <property type="molecule type" value="Genomic_DNA"/>
</dbReference>
<dbReference type="VEuPathDB" id="PlasmoDB:C922_04605"/>
<feature type="compositionally biased region" description="Polar residues" evidence="1">
    <location>
        <begin position="35"/>
        <end position="45"/>
    </location>
</feature>
<keyword evidence="3" id="KW-1185">Reference proteome</keyword>
<organism evidence="2 3">
    <name type="scientific">Plasmodium inui San Antonio 1</name>
    <dbReference type="NCBI Taxonomy" id="1237626"/>
    <lineage>
        <taxon>Eukaryota</taxon>
        <taxon>Sar</taxon>
        <taxon>Alveolata</taxon>
        <taxon>Apicomplexa</taxon>
        <taxon>Aconoidasida</taxon>
        <taxon>Haemosporida</taxon>
        <taxon>Plasmodiidae</taxon>
        <taxon>Plasmodium</taxon>
        <taxon>Plasmodium (Plasmodium)</taxon>
    </lineage>
</organism>
<sequence>MRPTKRKNTKKCTIIDLAPTSEGEAKNLKGAVANSKGSNTQQPNAESRKTKKGNVVTRKQQKGKAETKKQQKRKDETRRSQQSMTIIEQGVFEENHFGEVRIPSRVRQSYYVNVSLCNCDNTAFNYGRIVKNVDITEQGSRRYIVKIMGTVICYSNARFISNRAIAMKVKKVYSIEYHVTHLAMTLCNYLNVTPYARGVRVSVELPVSKKLLLNREQYPPVIAMVNMLLDDAINGINFNSYSDFS</sequence>
<evidence type="ECO:0000313" key="3">
    <source>
        <dbReference type="Proteomes" id="UP000030640"/>
    </source>
</evidence>
<evidence type="ECO:0000313" key="2">
    <source>
        <dbReference type="EMBL" id="EUD64977.1"/>
    </source>
</evidence>
<dbReference type="Proteomes" id="UP000030640">
    <property type="component" value="Unassembled WGS sequence"/>
</dbReference>
<feature type="compositionally biased region" description="Basic residues" evidence="1">
    <location>
        <begin position="1"/>
        <end position="10"/>
    </location>
</feature>
<gene>
    <name evidence="2" type="ORF">C922_04605</name>
</gene>
<dbReference type="GeneID" id="20039879"/>
<reference evidence="2 3" key="1">
    <citation type="submission" date="2013-02" db="EMBL/GenBank/DDBJ databases">
        <title>The Genome Sequence of Plasmodium inui San Antonio 1.</title>
        <authorList>
            <consortium name="The Broad Institute Genome Sequencing Platform"/>
            <consortium name="The Broad Institute Genome Sequencing Center for Infectious Disease"/>
            <person name="Neafsey D."/>
            <person name="Cheeseman I."/>
            <person name="Volkman S."/>
            <person name="Adams J."/>
            <person name="Walker B."/>
            <person name="Young S.K."/>
            <person name="Zeng Q."/>
            <person name="Gargeya S."/>
            <person name="Fitzgerald M."/>
            <person name="Haas B."/>
            <person name="Abouelleil A."/>
            <person name="Alvarado L."/>
            <person name="Arachchi H.M."/>
            <person name="Berlin A.M."/>
            <person name="Chapman S.B."/>
            <person name="Dewar J."/>
            <person name="Goldberg J."/>
            <person name="Griggs A."/>
            <person name="Gujja S."/>
            <person name="Hansen M."/>
            <person name="Howarth C."/>
            <person name="Imamovic A."/>
            <person name="Larimer J."/>
            <person name="McCowan C."/>
            <person name="Murphy C."/>
            <person name="Neiman D."/>
            <person name="Pearson M."/>
            <person name="Priest M."/>
            <person name="Roberts A."/>
            <person name="Saif S."/>
            <person name="Shea T."/>
            <person name="Sisk P."/>
            <person name="Sykes S."/>
            <person name="Wortman J."/>
            <person name="Nusbaum C."/>
            <person name="Birren B."/>
        </authorList>
    </citation>
    <scope>NUCLEOTIDE SEQUENCE [LARGE SCALE GENOMIC DNA]</scope>
    <source>
        <strain evidence="2 3">San Antonio 1</strain>
    </source>
</reference>
<name>W6ZW09_9APIC</name>
<feature type="region of interest" description="Disordered" evidence="1">
    <location>
        <begin position="1"/>
        <end position="85"/>
    </location>
</feature>
<evidence type="ECO:0000256" key="1">
    <source>
        <dbReference type="SAM" id="MobiDB-lite"/>
    </source>
</evidence>
<feature type="compositionally biased region" description="Basic and acidic residues" evidence="1">
    <location>
        <begin position="63"/>
        <end position="79"/>
    </location>
</feature>
<accession>W6ZW09</accession>
<dbReference type="AlphaFoldDB" id="W6ZW09"/>
<dbReference type="OrthoDB" id="10576746at2759"/>
<dbReference type="RefSeq" id="XP_008818406.1">
    <property type="nucleotide sequence ID" value="XM_008820184.1"/>
</dbReference>